<dbReference type="AlphaFoldDB" id="A0A150JR65"/>
<comment type="caution">
    <text evidence="1">The sequence shown here is derived from an EMBL/GenBank/DDBJ whole genome shotgun (WGS) entry which is preliminary data.</text>
</comment>
<sequence>MFLSQLKNDIFMTVSWIRFLLKSRYPKITFPGGNKSEKA</sequence>
<evidence type="ECO:0000313" key="2">
    <source>
        <dbReference type="Proteomes" id="UP000075288"/>
    </source>
</evidence>
<dbReference type="Proteomes" id="UP000075288">
    <property type="component" value="Unassembled WGS sequence"/>
</dbReference>
<protein>
    <submittedName>
        <fullName evidence="1">Uncharacterized protein</fullName>
    </submittedName>
</protein>
<dbReference type="EMBL" id="LQYG01000107">
    <property type="protein sequence ID" value="KYC59676.1"/>
    <property type="molecule type" value="Genomic_DNA"/>
</dbReference>
<organism evidence="1 2">
    <name type="scientific">Heyndrickxia coagulans</name>
    <name type="common">Weizmannia coagulans</name>
    <dbReference type="NCBI Taxonomy" id="1398"/>
    <lineage>
        <taxon>Bacteria</taxon>
        <taxon>Bacillati</taxon>
        <taxon>Bacillota</taxon>
        <taxon>Bacilli</taxon>
        <taxon>Bacillales</taxon>
        <taxon>Bacillaceae</taxon>
        <taxon>Heyndrickxia</taxon>
    </lineage>
</organism>
<evidence type="ECO:0000313" key="1">
    <source>
        <dbReference type="EMBL" id="KYC59676.1"/>
    </source>
</evidence>
<proteinExistence type="predicted"/>
<accession>A0A150JR65</accession>
<reference evidence="1 2" key="1">
    <citation type="submission" date="2016-01" db="EMBL/GenBank/DDBJ databases">
        <title>Genome Sequences of Twelve Sporeforming Bacillus Species Isolated from Foods.</title>
        <authorList>
            <person name="Berendsen E.M."/>
            <person name="Wells-Bennik M.H."/>
            <person name="Krawcyk A.O."/>
            <person name="De Jong A."/>
            <person name="Holsappel S."/>
            <person name="Eijlander R.T."/>
            <person name="Kuipers O.P."/>
        </authorList>
    </citation>
    <scope>NUCLEOTIDE SEQUENCE [LARGE SCALE GENOMIC DNA]</scope>
    <source>
        <strain evidence="1 2">B4098</strain>
    </source>
</reference>
<gene>
    <name evidence="1" type="ORF">B4098_0050</name>
</gene>
<name>A0A150JR65_HEYCO</name>
<dbReference type="PATRIC" id="fig|1398.26.peg.1333"/>